<evidence type="ECO:0000256" key="3">
    <source>
        <dbReference type="ARBA" id="ARBA00012438"/>
    </source>
</evidence>
<keyword evidence="10 11" id="KW-0472">Membrane</keyword>
<feature type="transmembrane region" description="Helical" evidence="11">
    <location>
        <begin position="167"/>
        <end position="190"/>
    </location>
</feature>
<evidence type="ECO:0000313" key="14">
    <source>
        <dbReference type="EMBL" id="CTP88317.1"/>
    </source>
</evidence>
<dbReference type="SUPFAM" id="SSF55874">
    <property type="entry name" value="ATPase domain of HSP90 chaperone/DNA topoisomerase II/histidine kinase"/>
    <property type="match status" value="1"/>
</dbReference>
<keyword evidence="9" id="KW-0902">Two-component regulatory system</keyword>
<keyword evidence="4" id="KW-0597">Phosphoprotein</keyword>
<proteinExistence type="predicted"/>
<evidence type="ECO:0000259" key="13">
    <source>
        <dbReference type="PROSITE" id="PS50885"/>
    </source>
</evidence>
<feature type="domain" description="HAMP" evidence="13">
    <location>
        <begin position="191"/>
        <end position="242"/>
    </location>
</feature>
<evidence type="ECO:0000256" key="10">
    <source>
        <dbReference type="ARBA" id="ARBA00023136"/>
    </source>
</evidence>
<dbReference type="GO" id="GO:0000155">
    <property type="term" value="F:phosphorelay sensor kinase activity"/>
    <property type="evidence" value="ECO:0007669"/>
    <property type="project" value="InterPro"/>
</dbReference>
<dbReference type="Gene3D" id="1.10.287.130">
    <property type="match status" value="1"/>
</dbReference>
<keyword evidence="7" id="KW-0418">Kinase</keyword>
<dbReference type="Pfam" id="PF02518">
    <property type="entry name" value="HATPase_c"/>
    <property type="match status" value="1"/>
</dbReference>
<dbReference type="InterPro" id="IPR013727">
    <property type="entry name" value="2CSK_N"/>
</dbReference>
<dbReference type="Pfam" id="PF00512">
    <property type="entry name" value="HisKA"/>
    <property type="match status" value="1"/>
</dbReference>
<dbReference type="InterPro" id="IPR036890">
    <property type="entry name" value="HATPase_C_sf"/>
</dbReference>
<dbReference type="RefSeq" id="WP_053835543.1">
    <property type="nucleotide sequence ID" value="NZ_CXOI01000037.1"/>
</dbReference>
<dbReference type="EMBL" id="CXOI01000037">
    <property type="protein sequence ID" value="CTP88317.1"/>
    <property type="molecule type" value="Genomic_DNA"/>
</dbReference>
<dbReference type="InterPro" id="IPR050428">
    <property type="entry name" value="TCS_sensor_his_kinase"/>
</dbReference>
<dbReference type="SMART" id="SM00388">
    <property type="entry name" value="HisKA"/>
    <property type="match status" value="1"/>
</dbReference>
<dbReference type="PROSITE" id="PS50109">
    <property type="entry name" value="HIS_KIN"/>
    <property type="match status" value="1"/>
</dbReference>
<sequence length="462" mass="49863">MAEATLPAPSIRRTLLLYLGGLSLLGAVALFFAARDYGQRAANRSYDHLLVSSALSIVDSVALAGGQWQVDLPYAALDLLAMAPEDRVFYRVFDARGRTITGYGDLPKAPSLPRASAPAQLFDAPYSGEQVRFAVVARRVSSAAAQDEVWVQVGQTRRAREALAQDVVLHALVAIAVLSLLSLALVWLGVYRALRPLHRIEHDLSRREPSELKPLAVAAPQEMHQMVAALNRFMARLASSNETLRAFMAEAAHQMRTPLAALRAQAQLALDDDDPRDMRRSLEAIERNATHMSRLLNQLLSDASVIHRANLQRYASVDLAEVVHQALHEALPQSQPRQRVQLAIASESALVRGDALLLREAIKNLIDNACKYGGAGVLQVALTCTVRECVVTVADHGPGIAAADAERVFERFARGEGAAAGGAGLGLAIVKRVVDSHGGRIDLSNRIGGGLIASLHLPRLHP</sequence>
<keyword evidence="8 11" id="KW-1133">Transmembrane helix</keyword>
<feature type="domain" description="Histidine kinase" evidence="12">
    <location>
        <begin position="250"/>
        <end position="461"/>
    </location>
</feature>
<dbReference type="InterPro" id="IPR003594">
    <property type="entry name" value="HATPase_dom"/>
</dbReference>
<reference evidence="15" key="1">
    <citation type="submission" date="2015-07" db="EMBL/GenBank/DDBJ databases">
        <authorList>
            <person name="Wibberg D."/>
        </authorList>
    </citation>
    <scope>NUCLEOTIDE SEQUENCE [LARGE SCALE GENOMIC DNA]</scope>
</reference>
<dbReference type="InterPro" id="IPR003660">
    <property type="entry name" value="HAMP_dom"/>
</dbReference>
<comment type="catalytic activity">
    <reaction evidence="1">
        <text>ATP + protein L-histidine = ADP + protein N-phospho-L-histidine.</text>
        <dbReference type="EC" id="2.7.13.3"/>
    </reaction>
</comment>
<accession>A0A0K2ZTF8</accession>
<name>A0A0K2ZTF8_9XANT</name>
<keyword evidence="6 11" id="KW-0812">Transmembrane</keyword>
<dbReference type="SMART" id="SM00387">
    <property type="entry name" value="HATPase_c"/>
    <property type="match status" value="1"/>
</dbReference>
<keyword evidence="5" id="KW-0808">Transferase</keyword>
<evidence type="ECO:0000256" key="6">
    <source>
        <dbReference type="ARBA" id="ARBA00022692"/>
    </source>
</evidence>
<dbReference type="GO" id="GO:0005886">
    <property type="term" value="C:plasma membrane"/>
    <property type="evidence" value="ECO:0007669"/>
    <property type="project" value="TreeGrafter"/>
</dbReference>
<evidence type="ECO:0000256" key="4">
    <source>
        <dbReference type="ARBA" id="ARBA00022553"/>
    </source>
</evidence>
<evidence type="ECO:0000256" key="11">
    <source>
        <dbReference type="SAM" id="Phobius"/>
    </source>
</evidence>
<dbReference type="PANTHER" id="PTHR45436">
    <property type="entry name" value="SENSOR HISTIDINE KINASE YKOH"/>
    <property type="match status" value="1"/>
</dbReference>
<protein>
    <recommendedName>
        <fullName evidence="3">histidine kinase</fullName>
        <ecNumber evidence="3">2.7.13.3</ecNumber>
    </recommendedName>
</protein>
<organism evidence="14 15">
    <name type="scientific">Xanthomonas graminis pv. arrhenatheri LMG 727</name>
    <dbReference type="NCBI Taxonomy" id="1195923"/>
    <lineage>
        <taxon>Bacteria</taxon>
        <taxon>Pseudomonadati</taxon>
        <taxon>Pseudomonadota</taxon>
        <taxon>Gammaproteobacteria</taxon>
        <taxon>Lysobacterales</taxon>
        <taxon>Lysobacteraceae</taxon>
        <taxon>Xanthomonas</taxon>
        <taxon>Xanthomonas translucens group</taxon>
        <taxon>Xanthomonas graminis</taxon>
    </lineage>
</organism>
<dbReference type="Gene3D" id="3.30.565.10">
    <property type="entry name" value="Histidine kinase-like ATPase, C-terminal domain"/>
    <property type="match status" value="1"/>
</dbReference>
<dbReference type="PROSITE" id="PS50885">
    <property type="entry name" value="HAMP"/>
    <property type="match status" value="1"/>
</dbReference>
<gene>
    <name evidence="14" type="ORF">XTALMG727_2329</name>
</gene>
<comment type="subcellular location">
    <subcellularLocation>
        <location evidence="2">Membrane</location>
    </subcellularLocation>
</comment>
<dbReference type="Pfam" id="PF08521">
    <property type="entry name" value="2CSK_N"/>
    <property type="match status" value="1"/>
</dbReference>
<evidence type="ECO:0000256" key="7">
    <source>
        <dbReference type="ARBA" id="ARBA00022777"/>
    </source>
</evidence>
<evidence type="ECO:0000256" key="1">
    <source>
        <dbReference type="ARBA" id="ARBA00000085"/>
    </source>
</evidence>
<evidence type="ECO:0000259" key="12">
    <source>
        <dbReference type="PROSITE" id="PS50109"/>
    </source>
</evidence>
<dbReference type="InterPro" id="IPR003661">
    <property type="entry name" value="HisK_dim/P_dom"/>
</dbReference>
<dbReference type="AlphaFoldDB" id="A0A0K2ZTF8"/>
<evidence type="ECO:0000313" key="15">
    <source>
        <dbReference type="Proteomes" id="UP000046187"/>
    </source>
</evidence>
<evidence type="ECO:0000256" key="2">
    <source>
        <dbReference type="ARBA" id="ARBA00004370"/>
    </source>
</evidence>
<evidence type="ECO:0000256" key="9">
    <source>
        <dbReference type="ARBA" id="ARBA00023012"/>
    </source>
</evidence>
<dbReference type="InterPro" id="IPR004358">
    <property type="entry name" value="Sig_transdc_His_kin-like_C"/>
</dbReference>
<dbReference type="InterPro" id="IPR036097">
    <property type="entry name" value="HisK_dim/P_sf"/>
</dbReference>
<dbReference type="EC" id="2.7.13.3" evidence="3"/>
<dbReference type="InterPro" id="IPR005467">
    <property type="entry name" value="His_kinase_dom"/>
</dbReference>
<keyword evidence="15" id="KW-1185">Reference proteome</keyword>
<dbReference type="SUPFAM" id="SSF47384">
    <property type="entry name" value="Homodimeric domain of signal transducing histidine kinase"/>
    <property type="match status" value="1"/>
</dbReference>
<dbReference type="Proteomes" id="UP000046187">
    <property type="component" value="Unassembled WGS sequence"/>
</dbReference>
<dbReference type="PANTHER" id="PTHR45436:SF1">
    <property type="entry name" value="SENSOR PROTEIN QSEC"/>
    <property type="match status" value="1"/>
</dbReference>
<evidence type="ECO:0000256" key="8">
    <source>
        <dbReference type="ARBA" id="ARBA00022989"/>
    </source>
</evidence>
<feature type="transmembrane region" description="Helical" evidence="11">
    <location>
        <begin position="15"/>
        <end position="34"/>
    </location>
</feature>
<dbReference type="PRINTS" id="PR00344">
    <property type="entry name" value="BCTRLSENSOR"/>
</dbReference>
<evidence type="ECO:0000256" key="5">
    <source>
        <dbReference type="ARBA" id="ARBA00022679"/>
    </source>
</evidence>
<dbReference type="CDD" id="cd00075">
    <property type="entry name" value="HATPase"/>
    <property type="match status" value="1"/>
</dbReference>